<dbReference type="EMBL" id="UYRU01002877">
    <property type="protein sequence ID" value="VDK34918.1"/>
    <property type="molecule type" value="Genomic_DNA"/>
</dbReference>
<protein>
    <submittedName>
        <fullName evidence="1">Uncharacterized protein</fullName>
    </submittedName>
</protein>
<dbReference type="OrthoDB" id="10608198at2759"/>
<dbReference type="AlphaFoldDB" id="A0A3P6QY74"/>
<dbReference type="Proteomes" id="UP000281553">
    <property type="component" value="Unassembled WGS sequence"/>
</dbReference>
<reference evidence="1 2" key="1">
    <citation type="submission" date="2018-11" db="EMBL/GenBank/DDBJ databases">
        <authorList>
            <consortium name="Pathogen Informatics"/>
        </authorList>
    </citation>
    <scope>NUCLEOTIDE SEQUENCE [LARGE SCALE GENOMIC DNA]</scope>
</reference>
<evidence type="ECO:0000313" key="1">
    <source>
        <dbReference type="EMBL" id="VDK34918.1"/>
    </source>
</evidence>
<sequence>MVGHLRLLSTHLPCTHWLDRSPSEAVQPSSDGIHVYGTKYSNRPFSALHLDGNNRRHRCLVALIHRSHPTRNFLHPLRRITACHNPHHHTRTLYQLWGPDMPSLQSHIHLTHRPSRPLANLSHRDW</sequence>
<gene>
    <name evidence="1" type="ORF">DILT_LOCUS629</name>
</gene>
<accession>A0A3P6QY74</accession>
<keyword evidence="2" id="KW-1185">Reference proteome</keyword>
<evidence type="ECO:0000313" key="2">
    <source>
        <dbReference type="Proteomes" id="UP000281553"/>
    </source>
</evidence>
<proteinExistence type="predicted"/>
<name>A0A3P6QY74_DIBLA</name>
<organism evidence="1 2">
    <name type="scientific">Dibothriocephalus latus</name>
    <name type="common">Fish tapeworm</name>
    <name type="synonym">Diphyllobothrium latum</name>
    <dbReference type="NCBI Taxonomy" id="60516"/>
    <lineage>
        <taxon>Eukaryota</taxon>
        <taxon>Metazoa</taxon>
        <taxon>Spiralia</taxon>
        <taxon>Lophotrochozoa</taxon>
        <taxon>Platyhelminthes</taxon>
        <taxon>Cestoda</taxon>
        <taxon>Eucestoda</taxon>
        <taxon>Diphyllobothriidea</taxon>
        <taxon>Diphyllobothriidae</taxon>
        <taxon>Dibothriocephalus</taxon>
    </lineage>
</organism>